<proteinExistence type="predicted"/>
<dbReference type="SUPFAM" id="SSF52047">
    <property type="entry name" value="RNI-like"/>
    <property type="match status" value="1"/>
</dbReference>
<reference evidence="2 3" key="1">
    <citation type="submission" date="2014-04" db="EMBL/GenBank/DDBJ databases">
        <authorList>
            <consortium name="DOE Joint Genome Institute"/>
            <person name="Kuo A."/>
            <person name="Zuccaro A."/>
            <person name="Kohler A."/>
            <person name="Nagy L.G."/>
            <person name="Floudas D."/>
            <person name="Copeland A."/>
            <person name="Barry K.W."/>
            <person name="Cichocki N."/>
            <person name="Veneault-Fourrey C."/>
            <person name="LaButti K."/>
            <person name="Lindquist E.A."/>
            <person name="Lipzen A."/>
            <person name="Lundell T."/>
            <person name="Morin E."/>
            <person name="Murat C."/>
            <person name="Sun H."/>
            <person name="Tunlid A."/>
            <person name="Henrissat B."/>
            <person name="Grigoriev I.V."/>
            <person name="Hibbett D.S."/>
            <person name="Martin F."/>
            <person name="Nordberg H.P."/>
            <person name="Cantor M.N."/>
            <person name="Hua S.X."/>
        </authorList>
    </citation>
    <scope>NUCLEOTIDE SEQUENCE [LARGE SCALE GENOMIC DNA]</scope>
    <source>
        <strain evidence="2 3">MAFF 305830</strain>
    </source>
</reference>
<protein>
    <recommendedName>
        <fullName evidence="1">F-box domain-containing protein</fullName>
    </recommendedName>
</protein>
<dbReference type="InterPro" id="IPR036047">
    <property type="entry name" value="F-box-like_dom_sf"/>
</dbReference>
<dbReference type="HOGENOM" id="CLU_550003_0_0_1"/>
<dbReference type="InterPro" id="IPR001810">
    <property type="entry name" value="F-box_dom"/>
</dbReference>
<keyword evidence="3" id="KW-1185">Reference proteome</keyword>
<evidence type="ECO:0000259" key="1">
    <source>
        <dbReference type="PROSITE" id="PS50181"/>
    </source>
</evidence>
<gene>
    <name evidence="2" type="ORF">M408DRAFT_5868</name>
</gene>
<dbReference type="SUPFAM" id="SSF81383">
    <property type="entry name" value="F-box domain"/>
    <property type="match status" value="1"/>
</dbReference>
<evidence type="ECO:0000313" key="2">
    <source>
        <dbReference type="EMBL" id="KIM33301.1"/>
    </source>
</evidence>
<dbReference type="AlphaFoldDB" id="A0A0C3BPD3"/>
<dbReference type="Proteomes" id="UP000054097">
    <property type="component" value="Unassembled WGS sequence"/>
</dbReference>
<dbReference type="PROSITE" id="PS50181">
    <property type="entry name" value="FBOX"/>
    <property type="match status" value="1"/>
</dbReference>
<dbReference type="InterPro" id="IPR032675">
    <property type="entry name" value="LRR_dom_sf"/>
</dbReference>
<reference evidence="3" key="2">
    <citation type="submission" date="2015-01" db="EMBL/GenBank/DDBJ databases">
        <title>Evolutionary Origins and Diversification of the Mycorrhizal Mutualists.</title>
        <authorList>
            <consortium name="DOE Joint Genome Institute"/>
            <consortium name="Mycorrhizal Genomics Consortium"/>
            <person name="Kohler A."/>
            <person name="Kuo A."/>
            <person name="Nagy L.G."/>
            <person name="Floudas D."/>
            <person name="Copeland A."/>
            <person name="Barry K.W."/>
            <person name="Cichocki N."/>
            <person name="Veneault-Fourrey C."/>
            <person name="LaButti K."/>
            <person name="Lindquist E.A."/>
            <person name="Lipzen A."/>
            <person name="Lundell T."/>
            <person name="Morin E."/>
            <person name="Murat C."/>
            <person name="Riley R."/>
            <person name="Ohm R."/>
            <person name="Sun H."/>
            <person name="Tunlid A."/>
            <person name="Henrissat B."/>
            <person name="Grigoriev I.V."/>
            <person name="Hibbett D.S."/>
            <person name="Martin F."/>
        </authorList>
    </citation>
    <scope>NUCLEOTIDE SEQUENCE [LARGE SCALE GENOMIC DNA]</scope>
    <source>
        <strain evidence="3">MAFF 305830</strain>
    </source>
</reference>
<dbReference type="CDD" id="cd09917">
    <property type="entry name" value="F-box_SF"/>
    <property type="match status" value="1"/>
</dbReference>
<dbReference type="Pfam" id="PF12937">
    <property type="entry name" value="F-box-like"/>
    <property type="match status" value="1"/>
</dbReference>
<dbReference type="EMBL" id="KN824278">
    <property type="protein sequence ID" value="KIM33301.1"/>
    <property type="molecule type" value="Genomic_DNA"/>
</dbReference>
<dbReference type="Gene3D" id="3.80.10.10">
    <property type="entry name" value="Ribonuclease Inhibitor"/>
    <property type="match status" value="1"/>
</dbReference>
<organism evidence="2 3">
    <name type="scientific">Serendipita vermifera MAFF 305830</name>
    <dbReference type="NCBI Taxonomy" id="933852"/>
    <lineage>
        <taxon>Eukaryota</taxon>
        <taxon>Fungi</taxon>
        <taxon>Dikarya</taxon>
        <taxon>Basidiomycota</taxon>
        <taxon>Agaricomycotina</taxon>
        <taxon>Agaricomycetes</taxon>
        <taxon>Sebacinales</taxon>
        <taxon>Serendipitaceae</taxon>
        <taxon>Serendipita</taxon>
    </lineage>
</organism>
<dbReference type="Gene3D" id="1.20.1280.50">
    <property type="match status" value="1"/>
</dbReference>
<accession>A0A0C3BPD3</accession>
<feature type="domain" description="F-box" evidence="1">
    <location>
        <begin position="44"/>
        <end position="99"/>
    </location>
</feature>
<sequence length="496" mass="56591">MVRTKPVTGSTRRSRLFNKRKFVGNAKYAPVNEIEAYEQAQSIDGPIHTLPPELLLQILLYFCPTEVSSNALRMVHCLASVCRQWRAIVTGTSRFWAFISLSFNPNYAIEESGNLKEVSQTYKSTRFDTFLWVTEHRLLRSGEHPLTVRWNVFHLNEQQMSLLAKLLERIVLPGRWKALEVGRTSTFSKHRPNHASIQLEATSSTLPDPIVTIAKALEYMKIGINGVVTIPLQQFPRLSHLSLAKHCHLSEDLPHTITHLELHDLRAANRSFLEYLTHLSLKAEHLFNLRRFQLVNLQHLECKVLLSNATTEFTALQTLIIGASHQNSITLRAIIAPKLERLEIIGPNGPHCEEHICGVEARTVPLNTFGHQLRPHSFTLESCLWPSHIVQILRDMPSVQHLTVSFNIRGVPALWNVLADALLESSELSNQSKAYTICPHLVSLVLRLNWIQTNMEAWEEFAGRILAGRAKFRALKYVRCEWQDGNVTTMRSQEER</sequence>
<name>A0A0C3BPD3_SERVB</name>
<evidence type="ECO:0000313" key="3">
    <source>
        <dbReference type="Proteomes" id="UP000054097"/>
    </source>
</evidence>